<comment type="caution">
    <text evidence="2">The sequence shown here is derived from an EMBL/GenBank/DDBJ whole genome shotgun (WGS) entry which is preliminary data.</text>
</comment>
<proteinExistence type="predicted"/>
<organism evidence="2 3">
    <name type="scientific">Fusarium musae</name>
    <dbReference type="NCBI Taxonomy" id="1042133"/>
    <lineage>
        <taxon>Eukaryota</taxon>
        <taxon>Fungi</taxon>
        <taxon>Dikarya</taxon>
        <taxon>Ascomycota</taxon>
        <taxon>Pezizomycotina</taxon>
        <taxon>Sordariomycetes</taxon>
        <taxon>Hypocreomycetidae</taxon>
        <taxon>Hypocreales</taxon>
        <taxon>Nectriaceae</taxon>
        <taxon>Fusarium</taxon>
    </lineage>
</organism>
<dbReference type="InterPro" id="IPR054471">
    <property type="entry name" value="GPIID_WHD"/>
</dbReference>
<dbReference type="PANTHER" id="PTHR10039">
    <property type="entry name" value="AMELOGENIN"/>
    <property type="match status" value="1"/>
</dbReference>
<feature type="domain" description="GPI inositol-deacylase winged helix" evidence="1">
    <location>
        <begin position="188"/>
        <end position="271"/>
    </location>
</feature>
<dbReference type="EMBL" id="JAHBCI010000010">
    <property type="protein sequence ID" value="KAG9496351.1"/>
    <property type="molecule type" value="Genomic_DNA"/>
</dbReference>
<protein>
    <recommendedName>
        <fullName evidence="1">GPI inositol-deacylase winged helix domain-containing protein</fullName>
    </recommendedName>
</protein>
<sequence length="476" mass="53690">MSELDDSLNQAASSLFSDESLRLPFITAAKHLDDWFIIIDGLDEIDGGRYVGILEFLREVFDQLPEAHRIKLLLSSRETCSNHIDRILPQTTRLRTGLGPTSSDIKLYAEDLIRSKIATNDLIVSDADLVEEIITVIHRKEGGMFLWAFLTIEDICSRKSDKDVRQALEDIPADLPAAFDRTLGRIAAMKNNRAIVEKTFTLVQASFEPLTLSQLREALAVEIGQHTLDNDDLISGIDRLPTWCQNLICVEDSGTVHFSHHSIQQYLLSPDSGEFRDFHLNAEECDSFMGELCVTYISLDNFQRAVVPAKSSADYLHMDIHIGGVAEQTMRTAVGGSLGSFVGRLTREAVLSSQSRKHPSVKVQWNDSTLSSSPGRNFGPAQSTEGYSFFQYVSDHWYRHRLSINSDDNEATWRLLGQILQKPHQYSQGEPWFQSAWIERVSKITGNDVDFFDLEFSPYRIVSVPRLAMEVWLAVC</sequence>
<name>A0A9P8D6V4_9HYPO</name>
<keyword evidence="3" id="KW-1185">Reference proteome</keyword>
<dbReference type="GeneID" id="68320794"/>
<dbReference type="KEGG" id="fmu:J7337_012938"/>
<gene>
    <name evidence="2" type="ORF">J7337_012938</name>
</gene>
<dbReference type="RefSeq" id="XP_044675351.1">
    <property type="nucleotide sequence ID" value="XM_044830435.1"/>
</dbReference>
<dbReference type="AlphaFoldDB" id="A0A9P8D6V4"/>
<evidence type="ECO:0000313" key="3">
    <source>
        <dbReference type="Proteomes" id="UP000827133"/>
    </source>
</evidence>
<dbReference type="Proteomes" id="UP000827133">
    <property type="component" value="Unassembled WGS sequence"/>
</dbReference>
<dbReference type="Pfam" id="PF22939">
    <property type="entry name" value="WHD_GPIID"/>
    <property type="match status" value="1"/>
</dbReference>
<accession>A0A9P8D6V4</accession>
<reference evidence="2" key="1">
    <citation type="journal article" date="2021" name="Mol. Plant Microbe Interact.">
        <title>Telomere to telomere genome assembly of Fusarium musae F31, causal agent of crown rot disease of banana.</title>
        <authorList>
            <person name="Degradi L."/>
            <person name="Tava V."/>
            <person name="Kunova A."/>
            <person name="Cortesi P."/>
            <person name="Saracchi M."/>
            <person name="Pasquali M."/>
        </authorList>
    </citation>
    <scope>NUCLEOTIDE SEQUENCE</scope>
    <source>
        <strain evidence="2">F31</strain>
    </source>
</reference>
<evidence type="ECO:0000259" key="1">
    <source>
        <dbReference type="Pfam" id="PF22939"/>
    </source>
</evidence>
<evidence type="ECO:0000313" key="2">
    <source>
        <dbReference type="EMBL" id="KAG9496351.1"/>
    </source>
</evidence>